<sequence length="214" mass="23574">MRSRKEVVSILKGLKAEMSSSFGVTQLGVFTPPIPGDDALHVVAAFSEDRDLLDMAALSCFIEKMAGQKVSLISLKGLRDELTPCIMQAEPLTATQVILFQKEIARSIADIELLCRGIIYEVFISDAKTSNAVLSHLRTIGMLSACIPKENKAISPTVPWDALEALPAMISPCYGTDLRLVWNLIQRRLPGIRQTIDGLPGMKGDVESKRRRFF</sequence>
<dbReference type="RefSeq" id="WP_255332155.1">
    <property type="nucleotide sequence ID" value="NZ_VOTZ01000007.1"/>
</dbReference>
<gene>
    <name evidence="1" type="ORF">FTO68_04295</name>
</gene>
<name>A0ABD4TIA2_9EURY</name>
<keyword evidence="2" id="KW-1185">Reference proteome</keyword>
<dbReference type="Proteomes" id="UP001524383">
    <property type="component" value="Unassembled WGS sequence"/>
</dbReference>
<reference evidence="1 2" key="1">
    <citation type="submission" date="2019-08" db="EMBL/GenBank/DDBJ databases">
        <authorList>
            <person name="Chen S.-C."/>
            <person name="Lai M.-C."/>
            <person name="You Y.-T."/>
        </authorList>
    </citation>
    <scope>NUCLEOTIDE SEQUENCE [LARGE SCALE GENOMIC DNA]</scope>
    <source>
        <strain evidence="1 2">P2F9704a</strain>
    </source>
</reference>
<dbReference type="EMBL" id="VOTZ01000007">
    <property type="protein sequence ID" value="MCQ1538211.1"/>
    <property type="molecule type" value="Genomic_DNA"/>
</dbReference>
<protein>
    <submittedName>
        <fullName evidence="1">Uncharacterized protein</fullName>
    </submittedName>
</protein>
<dbReference type="AlphaFoldDB" id="A0ABD4TIA2"/>
<comment type="caution">
    <text evidence="1">The sequence shown here is derived from an EMBL/GenBank/DDBJ whole genome shotgun (WGS) entry which is preliminary data.</text>
</comment>
<evidence type="ECO:0000313" key="2">
    <source>
        <dbReference type="Proteomes" id="UP001524383"/>
    </source>
</evidence>
<accession>A0ABD4TIA2</accession>
<evidence type="ECO:0000313" key="1">
    <source>
        <dbReference type="EMBL" id="MCQ1538211.1"/>
    </source>
</evidence>
<organism evidence="1 2">
    <name type="scientific">Methanocalculus taiwanensis</name>
    <dbReference type="NCBI Taxonomy" id="106207"/>
    <lineage>
        <taxon>Archaea</taxon>
        <taxon>Methanobacteriati</taxon>
        <taxon>Methanobacteriota</taxon>
        <taxon>Stenosarchaea group</taxon>
        <taxon>Methanomicrobia</taxon>
        <taxon>Methanomicrobiales</taxon>
        <taxon>Methanocalculaceae</taxon>
        <taxon>Methanocalculus</taxon>
    </lineage>
</organism>
<proteinExistence type="predicted"/>